<dbReference type="GO" id="GO:0051287">
    <property type="term" value="F:NAD binding"/>
    <property type="evidence" value="ECO:0007669"/>
    <property type="project" value="InterPro"/>
</dbReference>
<reference evidence="7" key="1">
    <citation type="submission" date="2017-02" db="EMBL/GenBank/DDBJ databases">
        <authorList>
            <person name="Varghese N."/>
            <person name="Submissions S."/>
        </authorList>
    </citation>
    <scope>NUCLEOTIDE SEQUENCE [LARGE SCALE GENOMIC DNA]</scope>
    <source>
        <strain evidence="7">ATCC 27094</strain>
    </source>
</reference>
<dbReference type="Pfam" id="PF03446">
    <property type="entry name" value="NAD_binding_2"/>
    <property type="match status" value="1"/>
</dbReference>
<feature type="active site" evidence="3">
    <location>
        <position position="175"/>
    </location>
</feature>
<evidence type="ECO:0000256" key="3">
    <source>
        <dbReference type="PIRSR" id="PIRSR000103-1"/>
    </source>
</evidence>
<dbReference type="PIRSF" id="PIRSF000103">
    <property type="entry name" value="HIBADH"/>
    <property type="match status" value="1"/>
</dbReference>
<dbReference type="AlphaFoldDB" id="A0A1T4M248"/>
<dbReference type="InterPro" id="IPR015815">
    <property type="entry name" value="HIBADH-related"/>
</dbReference>
<dbReference type="InterPro" id="IPR013328">
    <property type="entry name" value="6PGD_dom2"/>
</dbReference>
<evidence type="ECO:0000259" key="4">
    <source>
        <dbReference type="Pfam" id="PF03446"/>
    </source>
</evidence>
<accession>A0A1T4M248</accession>
<name>A0A1T4M248_9HYPH</name>
<dbReference type="InterPro" id="IPR002204">
    <property type="entry name" value="3-OH-isobutyrate_DH-rel_CS"/>
</dbReference>
<dbReference type="Pfam" id="PF14833">
    <property type="entry name" value="NAD_binding_11"/>
    <property type="match status" value="1"/>
</dbReference>
<sequence length="313" mass="32819">MTASPNTVGFIGLGTMGEPMALNLVRAGRQLTVWNRSPAKCDLLVQSGARAAPDLGALFEACGIIILMLADESAIDDVLARGKDIFAPRVSGRTLVNMSTVSPSYSKALAAEVRAAAGHYVEAPVSGSRKPAEAGQLVAMLAGQQEDVEAIRPLLAPMCRQSVECGDVPGALLMKLAVNIFLITLVTGLAEATHFAQRNGLDLARLVSVLDAGPMASDVSRGKGAKLRDHDFARQAAIFDALKNIALVTEAARAAGIASPLSDVCVALYQEAMALGFGELDMVAVIRAIERRSDEGVLAAHSGEHTERFDEAT</sequence>
<dbReference type="GO" id="GO:0016054">
    <property type="term" value="P:organic acid catabolic process"/>
    <property type="evidence" value="ECO:0007669"/>
    <property type="project" value="UniProtKB-ARBA"/>
</dbReference>
<dbReference type="PROSITE" id="PS00895">
    <property type="entry name" value="3_HYDROXYISOBUT_DH"/>
    <property type="match status" value="1"/>
</dbReference>
<dbReference type="STRING" id="225324.SAMN02745126_01842"/>
<dbReference type="EMBL" id="FUWJ01000001">
    <property type="protein sequence ID" value="SJZ61033.1"/>
    <property type="molecule type" value="Genomic_DNA"/>
</dbReference>
<dbReference type="InterPro" id="IPR051265">
    <property type="entry name" value="HIBADH-related_NP60_sf"/>
</dbReference>
<keyword evidence="2" id="KW-0520">NAD</keyword>
<dbReference type="Proteomes" id="UP000190092">
    <property type="component" value="Unassembled WGS sequence"/>
</dbReference>
<dbReference type="InterPro" id="IPR008927">
    <property type="entry name" value="6-PGluconate_DH-like_C_sf"/>
</dbReference>
<feature type="domain" description="3-hydroxyisobutyrate dehydrogenase-like NAD-binding" evidence="5">
    <location>
        <begin position="174"/>
        <end position="288"/>
    </location>
</feature>
<keyword evidence="1" id="KW-0560">Oxidoreductase</keyword>
<dbReference type="PANTHER" id="PTHR43580">
    <property type="entry name" value="OXIDOREDUCTASE GLYR1-RELATED"/>
    <property type="match status" value="1"/>
</dbReference>
<protein>
    <submittedName>
        <fullName evidence="6">3-hydroxyisobutyrate dehydrogenase</fullName>
    </submittedName>
</protein>
<evidence type="ECO:0000313" key="7">
    <source>
        <dbReference type="Proteomes" id="UP000190092"/>
    </source>
</evidence>
<dbReference type="InterPro" id="IPR006115">
    <property type="entry name" value="6PGDH_NADP-bd"/>
</dbReference>
<dbReference type="GO" id="GO:0016491">
    <property type="term" value="F:oxidoreductase activity"/>
    <property type="evidence" value="ECO:0007669"/>
    <property type="project" value="UniProtKB-KW"/>
</dbReference>
<gene>
    <name evidence="6" type="ORF">SAMN02745126_01842</name>
</gene>
<evidence type="ECO:0000256" key="1">
    <source>
        <dbReference type="ARBA" id="ARBA00023002"/>
    </source>
</evidence>
<proteinExistence type="predicted"/>
<dbReference type="Gene3D" id="1.10.1040.10">
    <property type="entry name" value="N-(1-d-carboxylethyl)-l-norvaline Dehydrogenase, domain 2"/>
    <property type="match status" value="1"/>
</dbReference>
<feature type="domain" description="6-phosphogluconate dehydrogenase NADP-binding" evidence="4">
    <location>
        <begin position="7"/>
        <end position="163"/>
    </location>
</feature>
<dbReference type="SUPFAM" id="SSF48179">
    <property type="entry name" value="6-phosphogluconate dehydrogenase C-terminal domain-like"/>
    <property type="match status" value="1"/>
</dbReference>
<evidence type="ECO:0000313" key="6">
    <source>
        <dbReference type="EMBL" id="SJZ61033.1"/>
    </source>
</evidence>
<dbReference type="GO" id="GO:0050661">
    <property type="term" value="F:NADP binding"/>
    <property type="evidence" value="ECO:0007669"/>
    <property type="project" value="InterPro"/>
</dbReference>
<evidence type="ECO:0000259" key="5">
    <source>
        <dbReference type="Pfam" id="PF14833"/>
    </source>
</evidence>
<dbReference type="PANTHER" id="PTHR43580:SF2">
    <property type="entry name" value="CYTOKINE-LIKE NUCLEAR FACTOR N-PAC"/>
    <property type="match status" value="1"/>
</dbReference>
<organism evidence="6 7">
    <name type="scientific">Enhydrobacter aerosaccus</name>
    <dbReference type="NCBI Taxonomy" id="225324"/>
    <lineage>
        <taxon>Bacteria</taxon>
        <taxon>Pseudomonadati</taxon>
        <taxon>Pseudomonadota</taxon>
        <taxon>Alphaproteobacteria</taxon>
        <taxon>Hyphomicrobiales</taxon>
        <taxon>Enhydrobacter</taxon>
    </lineage>
</organism>
<dbReference type="InterPro" id="IPR029154">
    <property type="entry name" value="HIBADH-like_NADP-bd"/>
</dbReference>
<dbReference type="OrthoDB" id="9812907at2"/>
<dbReference type="SUPFAM" id="SSF51735">
    <property type="entry name" value="NAD(P)-binding Rossmann-fold domains"/>
    <property type="match status" value="1"/>
</dbReference>
<dbReference type="RefSeq" id="WP_085933425.1">
    <property type="nucleotide sequence ID" value="NZ_FUWJ01000001.1"/>
</dbReference>
<dbReference type="Gene3D" id="3.40.50.720">
    <property type="entry name" value="NAD(P)-binding Rossmann-like Domain"/>
    <property type="match status" value="1"/>
</dbReference>
<dbReference type="InterPro" id="IPR036291">
    <property type="entry name" value="NAD(P)-bd_dom_sf"/>
</dbReference>
<keyword evidence="7" id="KW-1185">Reference proteome</keyword>
<evidence type="ECO:0000256" key="2">
    <source>
        <dbReference type="ARBA" id="ARBA00023027"/>
    </source>
</evidence>